<dbReference type="InterPro" id="IPR036196">
    <property type="entry name" value="Ptyr_pPase_sf"/>
</dbReference>
<dbReference type="FunFam" id="3.40.50.2300:FF:000105">
    <property type="entry name" value="Low molecular weight phosphotyrosine protein"/>
    <property type="match status" value="1"/>
</dbReference>
<evidence type="ECO:0000256" key="7">
    <source>
        <dbReference type="RuleBase" id="RU368115"/>
    </source>
</evidence>
<dbReference type="GO" id="GO:0004726">
    <property type="term" value="F:non-membrane spanning protein tyrosine phosphatase activity"/>
    <property type="evidence" value="ECO:0007669"/>
    <property type="project" value="InterPro"/>
</dbReference>
<comment type="similarity">
    <text evidence="2 7">Belongs to the low molecular weight phosphotyrosine protein phosphatase family.</text>
</comment>
<feature type="domain" description="Phosphotyrosine protein phosphatase I" evidence="8">
    <location>
        <begin position="4"/>
        <end position="153"/>
    </location>
</feature>
<dbReference type="GO" id="GO:0005737">
    <property type="term" value="C:cytoplasm"/>
    <property type="evidence" value="ECO:0007669"/>
    <property type="project" value="UniProtKB-SubCell"/>
</dbReference>
<reference evidence="9" key="1">
    <citation type="submission" date="2021-02" db="EMBL/GenBank/DDBJ databases">
        <authorList>
            <person name="Nowell W R."/>
        </authorList>
    </citation>
    <scope>NUCLEOTIDE SEQUENCE</scope>
    <source>
        <strain evidence="9">Ploen Becks lab</strain>
    </source>
</reference>
<organism evidence="9 10">
    <name type="scientific">Brachionus calyciflorus</name>
    <dbReference type="NCBI Taxonomy" id="104777"/>
    <lineage>
        <taxon>Eukaryota</taxon>
        <taxon>Metazoa</taxon>
        <taxon>Spiralia</taxon>
        <taxon>Gnathifera</taxon>
        <taxon>Rotifera</taxon>
        <taxon>Eurotatoria</taxon>
        <taxon>Monogononta</taxon>
        <taxon>Pseudotrocha</taxon>
        <taxon>Ploima</taxon>
        <taxon>Brachionidae</taxon>
        <taxon>Brachionus</taxon>
    </lineage>
</organism>
<evidence type="ECO:0000256" key="2">
    <source>
        <dbReference type="ARBA" id="ARBA00011063"/>
    </source>
</evidence>
<evidence type="ECO:0000313" key="9">
    <source>
        <dbReference type="EMBL" id="CAF0826934.1"/>
    </source>
</evidence>
<dbReference type="PANTHER" id="PTHR11717:SF7">
    <property type="entry name" value="LOW MOLECULAR WEIGHT PHOSPHOTYROSINE PROTEIN PHOSPHATASE"/>
    <property type="match status" value="1"/>
</dbReference>
<dbReference type="Proteomes" id="UP000663879">
    <property type="component" value="Unassembled WGS sequence"/>
</dbReference>
<comment type="subcellular location">
    <subcellularLocation>
        <location evidence="1 7">Cytoplasm</location>
    </subcellularLocation>
</comment>
<keyword evidence="4 7" id="KW-0378">Hydrolase</keyword>
<dbReference type="EC" id="3.1.3.48" evidence="7"/>
<sequence>MTKHSVLFVCLGNICRSPMGEAILHDLATKKGVRDQWVIDSAGTGGHEAGSRIYDGAQRVLRKYGIKYEHIARQITPQDFDKFDLILGFDTDNIRNLERIKPKNSKAQIRLVNYYNEKRKNKNIEDPWYPDTNEAFEAVYTDCLEACQTLLNENK</sequence>
<comment type="function">
    <text evidence="7">Acts on tyrosine phosphorylated proteins, low-MW aryl phosphates and natural and synthetic acyl phosphates.</text>
</comment>
<keyword evidence="3 7" id="KW-0963">Cytoplasm</keyword>
<feature type="active site" evidence="6">
    <location>
        <position position="16"/>
    </location>
</feature>
<dbReference type="EMBL" id="CAJNOC010001017">
    <property type="protein sequence ID" value="CAF0826934.1"/>
    <property type="molecule type" value="Genomic_DNA"/>
</dbReference>
<dbReference type="PRINTS" id="PR00719">
    <property type="entry name" value="LMWPTPASE"/>
</dbReference>
<evidence type="ECO:0000259" key="8">
    <source>
        <dbReference type="SMART" id="SM00226"/>
    </source>
</evidence>
<dbReference type="Pfam" id="PF01451">
    <property type="entry name" value="LMWPc"/>
    <property type="match status" value="1"/>
</dbReference>
<dbReference type="EC" id="3.1.3.2" evidence="7"/>
<dbReference type="PANTHER" id="PTHR11717">
    <property type="entry name" value="LOW MOLECULAR WEIGHT PROTEIN TYROSINE PHOSPHATASE"/>
    <property type="match status" value="1"/>
</dbReference>
<evidence type="ECO:0000313" key="10">
    <source>
        <dbReference type="Proteomes" id="UP000663879"/>
    </source>
</evidence>
<dbReference type="InterPro" id="IPR002115">
    <property type="entry name" value="Tyr_Pase_low_mol_wt_mml"/>
</dbReference>
<dbReference type="AlphaFoldDB" id="A0A813UQI4"/>
<name>A0A813UQI4_9BILA</name>
<protein>
    <recommendedName>
        <fullName evidence="7">Low molecular weight phosphotyrosine protein phosphatase</fullName>
        <shortName evidence="7">LMW-PTP</shortName>
        <shortName evidence="7">LMW-PTPase</shortName>
        <ecNumber evidence="7">3.1.3.2</ecNumber>
        <ecNumber evidence="7">3.1.3.48</ecNumber>
    </recommendedName>
    <alternativeName>
        <fullName evidence="7">Low molecular weight cytosolic acid phosphatase</fullName>
    </alternativeName>
</protein>
<keyword evidence="10" id="KW-1185">Reference proteome</keyword>
<accession>A0A813UQI4</accession>
<evidence type="ECO:0000256" key="5">
    <source>
        <dbReference type="ARBA" id="ARBA00022912"/>
    </source>
</evidence>
<dbReference type="Gene3D" id="3.40.50.2300">
    <property type="match status" value="1"/>
</dbReference>
<comment type="caution">
    <text evidence="9">The sequence shown here is derived from an EMBL/GenBank/DDBJ whole genome shotgun (WGS) entry which is preliminary data.</text>
</comment>
<dbReference type="SUPFAM" id="SSF52788">
    <property type="entry name" value="Phosphotyrosine protein phosphatases I"/>
    <property type="match status" value="1"/>
</dbReference>
<feature type="active site" description="Proton donor" evidence="6">
    <location>
        <position position="126"/>
    </location>
</feature>
<proteinExistence type="inferred from homology"/>
<gene>
    <name evidence="9" type="ORF">OXX778_LOCUS7767</name>
</gene>
<evidence type="ECO:0000256" key="3">
    <source>
        <dbReference type="ARBA" id="ARBA00022490"/>
    </source>
</evidence>
<keyword evidence="5 7" id="KW-0904">Protein phosphatase</keyword>
<comment type="catalytic activity">
    <reaction evidence="7">
        <text>a phosphate monoester + H2O = an alcohol + phosphate</text>
        <dbReference type="Rhea" id="RHEA:15017"/>
        <dbReference type="ChEBI" id="CHEBI:15377"/>
        <dbReference type="ChEBI" id="CHEBI:30879"/>
        <dbReference type="ChEBI" id="CHEBI:43474"/>
        <dbReference type="ChEBI" id="CHEBI:67140"/>
        <dbReference type="EC" id="3.1.3.2"/>
    </reaction>
</comment>
<evidence type="ECO:0000256" key="4">
    <source>
        <dbReference type="ARBA" id="ARBA00022801"/>
    </source>
</evidence>
<evidence type="ECO:0000256" key="1">
    <source>
        <dbReference type="ARBA" id="ARBA00004496"/>
    </source>
</evidence>
<dbReference type="PRINTS" id="PR00720">
    <property type="entry name" value="MAMMALPTPASE"/>
</dbReference>
<dbReference type="GO" id="GO:0003993">
    <property type="term" value="F:acid phosphatase activity"/>
    <property type="evidence" value="ECO:0007669"/>
    <property type="project" value="UniProtKB-UniRule"/>
</dbReference>
<dbReference type="OrthoDB" id="3388at2759"/>
<feature type="active site" description="Nucleophile" evidence="6">
    <location>
        <position position="10"/>
    </location>
</feature>
<dbReference type="InterPro" id="IPR017867">
    <property type="entry name" value="Tyr_phospatase_low_mol_wt"/>
</dbReference>
<dbReference type="CDD" id="cd16343">
    <property type="entry name" value="LMWPTP"/>
    <property type="match status" value="1"/>
</dbReference>
<dbReference type="SMART" id="SM00226">
    <property type="entry name" value="LMWPc"/>
    <property type="match status" value="1"/>
</dbReference>
<dbReference type="InterPro" id="IPR050438">
    <property type="entry name" value="LMW_PTPase"/>
</dbReference>
<comment type="catalytic activity">
    <reaction evidence="7">
        <text>O-phospho-L-tyrosyl-[protein] + H2O = L-tyrosyl-[protein] + phosphate</text>
        <dbReference type="Rhea" id="RHEA:10684"/>
        <dbReference type="Rhea" id="RHEA-COMP:10136"/>
        <dbReference type="Rhea" id="RHEA-COMP:20101"/>
        <dbReference type="ChEBI" id="CHEBI:15377"/>
        <dbReference type="ChEBI" id="CHEBI:43474"/>
        <dbReference type="ChEBI" id="CHEBI:46858"/>
        <dbReference type="ChEBI" id="CHEBI:61978"/>
        <dbReference type="EC" id="3.1.3.48"/>
    </reaction>
</comment>
<dbReference type="InterPro" id="IPR023485">
    <property type="entry name" value="Ptyr_pPase"/>
</dbReference>
<evidence type="ECO:0000256" key="6">
    <source>
        <dbReference type="PIRSR" id="PIRSR617867-1"/>
    </source>
</evidence>